<dbReference type="OrthoDB" id="270284at2759"/>
<keyword evidence="4" id="KW-1185">Reference proteome</keyword>
<feature type="compositionally biased region" description="Acidic residues" evidence="2">
    <location>
        <begin position="299"/>
        <end position="320"/>
    </location>
</feature>
<dbReference type="InParanoid" id="E3L5Y6"/>
<dbReference type="HOGENOM" id="CLU_869158_0_0_1"/>
<gene>
    <name evidence="3" type="ORF">PGTG_18412</name>
</gene>
<reference evidence="4" key="2">
    <citation type="journal article" date="2011" name="Proc. Natl. Acad. Sci. U.S.A.">
        <title>Obligate biotrophy features unraveled by the genomic analysis of rust fungi.</title>
        <authorList>
            <person name="Duplessis S."/>
            <person name="Cuomo C.A."/>
            <person name="Lin Y.-C."/>
            <person name="Aerts A."/>
            <person name="Tisserant E."/>
            <person name="Veneault-Fourrey C."/>
            <person name="Joly D.L."/>
            <person name="Hacquard S."/>
            <person name="Amselem J."/>
            <person name="Cantarel B.L."/>
            <person name="Chiu R."/>
            <person name="Coutinho P.M."/>
            <person name="Feau N."/>
            <person name="Field M."/>
            <person name="Frey P."/>
            <person name="Gelhaye E."/>
            <person name="Goldberg J."/>
            <person name="Grabherr M.G."/>
            <person name="Kodira C.D."/>
            <person name="Kohler A."/>
            <person name="Kuees U."/>
            <person name="Lindquist E.A."/>
            <person name="Lucas S.M."/>
            <person name="Mago R."/>
            <person name="Mauceli E."/>
            <person name="Morin E."/>
            <person name="Murat C."/>
            <person name="Pangilinan J.L."/>
            <person name="Park R."/>
            <person name="Pearson M."/>
            <person name="Quesneville H."/>
            <person name="Rouhier N."/>
            <person name="Sakthikumar S."/>
            <person name="Salamov A.A."/>
            <person name="Schmutz J."/>
            <person name="Selles B."/>
            <person name="Shapiro H."/>
            <person name="Tanguay P."/>
            <person name="Tuskan G.A."/>
            <person name="Henrissat B."/>
            <person name="Van de Peer Y."/>
            <person name="Rouze P."/>
            <person name="Ellis J.G."/>
            <person name="Dodds P.N."/>
            <person name="Schein J.E."/>
            <person name="Zhong S."/>
            <person name="Hamelin R.C."/>
            <person name="Grigoriev I.V."/>
            <person name="Szabo L.J."/>
            <person name="Martin F."/>
        </authorList>
    </citation>
    <scope>NUCLEOTIDE SEQUENCE [LARGE SCALE GENOMIC DNA]</scope>
    <source>
        <strain evidence="4">CRL 75-36-700-3 / race SCCL</strain>
    </source>
</reference>
<dbReference type="GO" id="GO:0005634">
    <property type="term" value="C:nucleus"/>
    <property type="evidence" value="ECO:0000318"/>
    <property type="project" value="GO_Central"/>
</dbReference>
<organism evidence="3 4">
    <name type="scientific">Puccinia graminis f. sp. tritici (strain CRL 75-36-700-3 / race SCCL)</name>
    <name type="common">Black stem rust fungus</name>
    <dbReference type="NCBI Taxonomy" id="418459"/>
    <lineage>
        <taxon>Eukaryota</taxon>
        <taxon>Fungi</taxon>
        <taxon>Dikarya</taxon>
        <taxon>Basidiomycota</taxon>
        <taxon>Pucciniomycotina</taxon>
        <taxon>Pucciniomycetes</taxon>
        <taxon>Pucciniales</taxon>
        <taxon>Pucciniaceae</taxon>
        <taxon>Puccinia</taxon>
    </lineage>
</organism>
<dbReference type="AlphaFoldDB" id="E3L5Y6"/>
<feature type="region of interest" description="Disordered" evidence="2">
    <location>
        <begin position="42"/>
        <end position="66"/>
    </location>
</feature>
<dbReference type="Proteomes" id="UP000008783">
    <property type="component" value="Unassembled WGS sequence"/>
</dbReference>
<accession>E3L5Y6</accession>
<dbReference type="PANTHER" id="PTHR13349:SF2">
    <property type="entry name" value="TRANSLATION MACHINERY-ASSOCIATED PROTEIN 16"/>
    <property type="match status" value="1"/>
</dbReference>
<protein>
    <recommendedName>
        <fullName evidence="5">Translation machinery-associated protein 16</fullName>
    </recommendedName>
</protein>
<dbReference type="InterPro" id="IPR038356">
    <property type="entry name" value="Tma16_sf"/>
</dbReference>
<dbReference type="KEGG" id="pgr:PGTG_18412"/>
<evidence type="ECO:0000313" key="3">
    <source>
        <dbReference type="EMBL" id="EFP91961.2"/>
    </source>
</evidence>
<dbReference type="Pfam" id="PF11176">
    <property type="entry name" value="Tma16"/>
    <property type="match status" value="1"/>
</dbReference>
<evidence type="ECO:0000256" key="2">
    <source>
        <dbReference type="SAM" id="MobiDB-lite"/>
    </source>
</evidence>
<proteinExistence type="inferred from homology"/>
<dbReference type="STRING" id="418459.E3L5Y6"/>
<dbReference type="EMBL" id="DS178355">
    <property type="protein sequence ID" value="EFP91961.2"/>
    <property type="molecule type" value="Genomic_DNA"/>
</dbReference>
<reference key="1">
    <citation type="submission" date="2007-01" db="EMBL/GenBank/DDBJ databases">
        <title>The Genome Sequence of Puccinia graminis f. sp. tritici Strain CRL 75-36-700-3.</title>
        <authorList>
            <consortium name="The Broad Institute Genome Sequencing Platform"/>
            <person name="Birren B."/>
            <person name="Lander E."/>
            <person name="Galagan J."/>
            <person name="Nusbaum C."/>
            <person name="Devon K."/>
            <person name="Cuomo C."/>
            <person name="Jaffe D."/>
            <person name="Butler J."/>
            <person name="Alvarez P."/>
            <person name="Gnerre S."/>
            <person name="Grabherr M."/>
            <person name="Mauceli E."/>
            <person name="Brockman W."/>
            <person name="Young S."/>
            <person name="LaButti K."/>
            <person name="Sykes S."/>
            <person name="DeCaprio D."/>
            <person name="Crawford M."/>
            <person name="Koehrsen M."/>
            <person name="Engels R."/>
            <person name="Montgomery P."/>
            <person name="Pearson M."/>
            <person name="Howarth C."/>
            <person name="Larson L."/>
            <person name="White J."/>
            <person name="Zeng Q."/>
            <person name="Kodira C."/>
            <person name="Yandava C."/>
            <person name="Alvarado L."/>
            <person name="O'Leary S."/>
            <person name="Szabo L."/>
            <person name="Dean R."/>
            <person name="Schein J."/>
        </authorList>
    </citation>
    <scope>NUCLEOTIDE SEQUENCE</scope>
    <source>
        <strain>CRL 75-36-700-3</strain>
    </source>
</reference>
<evidence type="ECO:0000256" key="1">
    <source>
        <dbReference type="ARBA" id="ARBA00034127"/>
    </source>
</evidence>
<dbReference type="Gene3D" id="1.20.1440.170">
    <property type="entry name" value="Translation machinery-associated protein 16-like"/>
    <property type="match status" value="1"/>
</dbReference>
<evidence type="ECO:0008006" key="5">
    <source>
        <dbReference type="Google" id="ProtNLM"/>
    </source>
</evidence>
<dbReference type="GeneID" id="10531913"/>
<dbReference type="PANTHER" id="PTHR13349">
    <property type="entry name" value="TRANSLATION MACHINERY-ASSOCIATED PROTEIN 16"/>
    <property type="match status" value="1"/>
</dbReference>
<sequence>MQYLDYCCGLVDECYDCLQIQAKASTNQSTLPSVGQRLHRLHSNHHEQSRSKRKDTQESCPTIEPDESKKFGRLDVVMIFRSEKQIIVQPLMVKTTKALQSKKGKAVLSKLHPHSRRAKQITRIALRDDKLALNKKEKKKLGNALTSRLIWFIEANKQEARTKDPSGQPALPIPSADLSTLHVLITSFIARNSSLINEETSKRTKHFSNRPKSTALEKLESLRRSELIEYSTNGFLIPDLRTAENLKLLDQWKDEHRCDRSFLARVKLIRLFKDEPTRVMEEQRGATDSFRLDAGLPTPDDDDDDDDDDDEDVQLIEVDE</sequence>
<feature type="region of interest" description="Disordered" evidence="2">
    <location>
        <begin position="280"/>
        <end position="320"/>
    </location>
</feature>
<feature type="compositionally biased region" description="Basic and acidic residues" evidence="2">
    <location>
        <begin position="44"/>
        <end position="57"/>
    </location>
</feature>
<dbReference type="RefSeq" id="XP_003336380.2">
    <property type="nucleotide sequence ID" value="XM_003336332.2"/>
</dbReference>
<evidence type="ECO:0000313" key="4">
    <source>
        <dbReference type="Proteomes" id="UP000008783"/>
    </source>
</evidence>
<comment type="similarity">
    <text evidence="1">Belongs to the TMA16 family.</text>
</comment>
<name>E3L5Y6_PUCGT</name>
<dbReference type="VEuPathDB" id="FungiDB:PGTG_18412"/>
<dbReference type="InterPro" id="IPR021346">
    <property type="entry name" value="Tma16"/>
</dbReference>